<protein>
    <recommendedName>
        <fullName evidence="3">Tetratricopeptide repeat protein</fullName>
    </recommendedName>
</protein>
<evidence type="ECO:0000313" key="1">
    <source>
        <dbReference type="EMBL" id="GAA1974478.1"/>
    </source>
</evidence>
<dbReference type="InterPro" id="IPR011990">
    <property type="entry name" value="TPR-like_helical_dom_sf"/>
</dbReference>
<gene>
    <name evidence="1" type="ORF">GCM10009754_57010</name>
</gene>
<keyword evidence="2" id="KW-1185">Reference proteome</keyword>
<dbReference type="Gene3D" id="1.25.40.10">
    <property type="entry name" value="Tetratricopeptide repeat domain"/>
    <property type="match status" value="1"/>
</dbReference>
<name>A0ABN2RTF7_9PSEU</name>
<dbReference type="SUPFAM" id="SSF48452">
    <property type="entry name" value="TPR-like"/>
    <property type="match status" value="1"/>
</dbReference>
<dbReference type="EMBL" id="BAAANN010000025">
    <property type="protein sequence ID" value="GAA1974478.1"/>
    <property type="molecule type" value="Genomic_DNA"/>
</dbReference>
<reference evidence="1 2" key="1">
    <citation type="journal article" date="2019" name="Int. J. Syst. Evol. Microbiol.">
        <title>The Global Catalogue of Microorganisms (GCM) 10K type strain sequencing project: providing services to taxonomists for standard genome sequencing and annotation.</title>
        <authorList>
            <consortium name="The Broad Institute Genomics Platform"/>
            <consortium name="The Broad Institute Genome Sequencing Center for Infectious Disease"/>
            <person name="Wu L."/>
            <person name="Ma J."/>
        </authorList>
    </citation>
    <scope>NUCLEOTIDE SEQUENCE [LARGE SCALE GENOMIC DNA]</scope>
    <source>
        <strain evidence="1 2">JCM 14545</strain>
    </source>
</reference>
<proteinExistence type="predicted"/>
<dbReference type="Proteomes" id="UP001501116">
    <property type="component" value="Unassembled WGS sequence"/>
</dbReference>
<evidence type="ECO:0000313" key="2">
    <source>
        <dbReference type="Proteomes" id="UP001501116"/>
    </source>
</evidence>
<sequence>MSSTDGHEGQAVDHMPTVLKQLLKKRHLHSYTAFREEYRKAAVEAGIAKANPPAKAQFYRWLKGDVKTIPHSEHCRVLEHLLPGWAADDLFKPDFQKRVSFVPKGAGGVSHSGTSDEFYNDAAFAFVKTPPDLGLVPQEPLDSDSQRNDNEMVVFPATSHSGDVVNVNVPRRTILAGSLGVISGTGFLGENSSINEFSNVPDSNSDEQASSLLDSEVNPVSHFTQMKSVLADNDNLFGPGKIMETVREQIATMQSLRRQWRGEDYHRLVGVQTQFADLLGWLYQDSGKYEEASFWIDRSLQWAHSSREPNTAAFILARRSQLSSDLGDAPEAIDSGEAALAMSRSPRVSAVAATFAAHGYALRGDATESAKLYDLARSQLEHLNTTPEDKYGLFFTAEYLSVYEGHSFAALGEYAKSAEAFQTALRGLPSTFRRDRGVYLAWQALAKAGAADPDTAVEIGTKALWIARETNSSRILHYLRQLNKELEAKWPKANSVKKFTAALTGSSVRK</sequence>
<dbReference type="RefSeq" id="WP_344425480.1">
    <property type="nucleotide sequence ID" value="NZ_BAAANN010000025.1"/>
</dbReference>
<evidence type="ECO:0008006" key="3">
    <source>
        <dbReference type="Google" id="ProtNLM"/>
    </source>
</evidence>
<comment type="caution">
    <text evidence="1">The sequence shown here is derived from an EMBL/GenBank/DDBJ whole genome shotgun (WGS) entry which is preliminary data.</text>
</comment>
<organism evidence="1 2">
    <name type="scientific">Amycolatopsis minnesotensis</name>
    <dbReference type="NCBI Taxonomy" id="337894"/>
    <lineage>
        <taxon>Bacteria</taxon>
        <taxon>Bacillati</taxon>
        <taxon>Actinomycetota</taxon>
        <taxon>Actinomycetes</taxon>
        <taxon>Pseudonocardiales</taxon>
        <taxon>Pseudonocardiaceae</taxon>
        <taxon>Amycolatopsis</taxon>
    </lineage>
</organism>
<accession>A0ABN2RTF7</accession>